<reference evidence="5 6" key="1">
    <citation type="journal article" date="2006" name="Science">
        <title>The genome of black cottonwood, Populus trichocarpa (Torr. &amp; Gray).</title>
        <authorList>
            <person name="Tuskan G.A."/>
            <person name="Difazio S."/>
            <person name="Jansson S."/>
            <person name="Bohlmann J."/>
            <person name="Grigoriev I."/>
            <person name="Hellsten U."/>
            <person name="Putnam N."/>
            <person name="Ralph S."/>
            <person name="Rombauts S."/>
            <person name="Salamov A."/>
            <person name="Schein J."/>
            <person name="Sterck L."/>
            <person name="Aerts A."/>
            <person name="Bhalerao R.R."/>
            <person name="Bhalerao R.P."/>
            <person name="Blaudez D."/>
            <person name="Boerjan W."/>
            <person name="Brun A."/>
            <person name="Brunner A."/>
            <person name="Busov V."/>
            <person name="Campbell M."/>
            <person name="Carlson J."/>
            <person name="Chalot M."/>
            <person name="Chapman J."/>
            <person name="Chen G.L."/>
            <person name="Cooper D."/>
            <person name="Coutinho P.M."/>
            <person name="Couturier J."/>
            <person name="Covert S."/>
            <person name="Cronk Q."/>
            <person name="Cunningham R."/>
            <person name="Davis J."/>
            <person name="Degroeve S."/>
            <person name="Dejardin A."/>
            <person name="Depamphilis C."/>
            <person name="Detter J."/>
            <person name="Dirks B."/>
            <person name="Dubchak I."/>
            <person name="Duplessis S."/>
            <person name="Ehlting J."/>
            <person name="Ellis B."/>
            <person name="Gendler K."/>
            <person name="Goodstein D."/>
            <person name="Gribskov M."/>
            <person name="Grimwood J."/>
            <person name="Groover A."/>
            <person name="Gunter L."/>
            <person name="Hamberger B."/>
            <person name="Heinze B."/>
            <person name="Helariutta Y."/>
            <person name="Henrissat B."/>
            <person name="Holligan D."/>
            <person name="Holt R."/>
            <person name="Huang W."/>
            <person name="Islam-Faridi N."/>
            <person name="Jones S."/>
            <person name="Jones-Rhoades M."/>
            <person name="Jorgensen R."/>
            <person name="Joshi C."/>
            <person name="Kangasjarvi J."/>
            <person name="Karlsson J."/>
            <person name="Kelleher C."/>
            <person name="Kirkpatrick R."/>
            <person name="Kirst M."/>
            <person name="Kohler A."/>
            <person name="Kalluri U."/>
            <person name="Larimer F."/>
            <person name="Leebens-Mack J."/>
            <person name="Leple J.C."/>
            <person name="Locascio P."/>
            <person name="Lou Y."/>
            <person name="Lucas S."/>
            <person name="Martin F."/>
            <person name="Montanini B."/>
            <person name="Napoli C."/>
            <person name="Nelson D.R."/>
            <person name="Nelson C."/>
            <person name="Nieminen K."/>
            <person name="Nilsson O."/>
            <person name="Pereda V."/>
            <person name="Peter G."/>
            <person name="Philippe R."/>
            <person name="Pilate G."/>
            <person name="Poliakov A."/>
            <person name="Razumovskaya J."/>
            <person name="Richardson P."/>
            <person name="Rinaldi C."/>
            <person name="Ritland K."/>
            <person name="Rouze P."/>
            <person name="Ryaboy D."/>
            <person name="Schmutz J."/>
            <person name="Schrader J."/>
            <person name="Segerman B."/>
            <person name="Shin H."/>
            <person name="Siddiqui A."/>
            <person name="Sterky F."/>
            <person name="Terry A."/>
            <person name="Tsai C.J."/>
            <person name="Uberbacher E."/>
            <person name="Unneberg P."/>
            <person name="Vahala J."/>
            <person name="Wall K."/>
            <person name="Wessler S."/>
            <person name="Yang G."/>
            <person name="Yin T."/>
            <person name="Douglas C."/>
            <person name="Marra M."/>
            <person name="Sandberg G."/>
            <person name="Van de Peer Y."/>
            <person name="Rokhsar D."/>
        </authorList>
    </citation>
    <scope>NUCLEOTIDE SEQUENCE [LARGE SCALE GENOMIC DNA]</scope>
    <source>
        <strain evidence="6">cv. Nisqually</strain>
    </source>
</reference>
<feature type="domain" description="Disease resistance N-terminal" evidence="4">
    <location>
        <begin position="37"/>
        <end position="78"/>
    </location>
</feature>
<evidence type="ECO:0000313" key="6">
    <source>
        <dbReference type="Proteomes" id="UP000006729"/>
    </source>
</evidence>
<accession>A0A2K1Z4Q0</accession>
<evidence type="ECO:0000313" key="5">
    <source>
        <dbReference type="EMBL" id="PNT20259.1"/>
    </source>
</evidence>
<dbReference type="GO" id="GO:0000166">
    <property type="term" value="F:nucleotide binding"/>
    <property type="evidence" value="ECO:0007669"/>
    <property type="project" value="UniProtKB-KW"/>
</dbReference>
<dbReference type="AlphaFoldDB" id="A0A2K1Z4Q0"/>
<proteinExistence type="predicted"/>
<name>A0A2K1Z4Q0_POPTR</name>
<sequence length="87" mass="9804">MADQVLSPNLQKCLVVFGDSRTTLKKDEAILVNDLIILEDAEEQQVTRKAVKIWLPKLRDAAYVTEDLLEHLTVEGEQYPVPISINA</sequence>
<dbReference type="EMBL" id="CM009298">
    <property type="protein sequence ID" value="PNT20259.1"/>
    <property type="molecule type" value="Genomic_DNA"/>
</dbReference>
<evidence type="ECO:0000256" key="2">
    <source>
        <dbReference type="ARBA" id="ARBA00022741"/>
    </source>
</evidence>
<keyword evidence="1" id="KW-0677">Repeat</keyword>
<dbReference type="Pfam" id="PF18052">
    <property type="entry name" value="Rx_N"/>
    <property type="match status" value="1"/>
</dbReference>
<evidence type="ECO:0000256" key="3">
    <source>
        <dbReference type="ARBA" id="ARBA00022821"/>
    </source>
</evidence>
<organism evidence="5 6">
    <name type="scientific">Populus trichocarpa</name>
    <name type="common">Western balsam poplar</name>
    <name type="synonym">Populus balsamifera subsp. trichocarpa</name>
    <dbReference type="NCBI Taxonomy" id="3694"/>
    <lineage>
        <taxon>Eukaryota</taxon>
        <taxon>Viridiplantae</taxon>
        <taxon>Streptophyta</taxon>
        <taxon>Embryophyta</taxon>
        <taxon>Tracheophyta</taxon>
        <taxon>Spermatophyta</taxon>
        <taxon>Magnoliopsida</taxon>
        <taxon>eudicotyledons</taxon>
        <taxon>Gunneridae</taxon>
        <taxon>Pentapetalae</taxon>
        <taxon>rosids</taxon>
        <taxon>fabids</taxon>
        <taxon>Malpighiales</taxon>
        <taxon>Salicaceae</taxon>
        <taxon>Saliceae</taxon>
        <taxon>Populus</taxon>
    </lineage>
</organism>
<evidence type="ECO:0000259" key="4">
    <source>
        <dbReference type="Pfam" id="PF18052"/>
    </source>
</evidence>
<dbReference type="InterPro" id="IPR041118">
    <property type="entry name" value="Rx_N"/>
</dbReference>
<dbReference type="Gene3D" id="1.20.5.4130">
    <property type="match status" value="1"/>
</dbReference>
<dbReference type="GO" id="GO:0006952">
    <property type="term" value="P:defense response"/>
    <property type="evidence" value="ECO:0007669"/>
    <property type="project" value="UniProtKB-KW"/>
</dbReference>
<gene>
    <name evidence="5" type="ORF">POPTR_009G080900</name>
</gene>
<keyword evidence="2" id="KW-0547">Nucleotide-binding</keyword>
<dbReference type="Proteomes" id="UP000006729">
    <property type="component" value="Chromosome 9"/>
</dbReference>
<evidence type="ECO:0000256" key="1">
    <source>
        <dbReference type="ARBA" id="ARBA00022737"/>
    </source>
</evidence>
<keyword evidence="6" id="KW-1185">Reference proteome</keyword>
<protein>
    <recommendedName>
        <fullName evidence="4">Disease resistance N-terminal domain-containing protein</fullName>
    </recommendedName>
</protein>
<dbReference type="InParanoid" id="A0A2K1Z4Q0"/>
<keyword evidence="3" id="KW-0611">Plant defense</keyword>